<comment type="caution">
    <text evidence="1">The sequence shown here is derived from an EMBL/GenBank/DDBJ whole genome shotgun (WGS) entry which is preliminary data.</text>
</comment>
<evidence type="ECO:0000313" key="1">
    <source>
        <dbReference type="EMBL" id="MBO1927612.1"/>
    </source>
</evidence>
<protein>
    <submittedName>
        <fullName evidence="1">Uncharacterized protein</fullName>
    </submittedName>
</protein>
<dbReference type="EMBL" id="JAGETV010000014">
    <property type="protein sequence ID" value="MBO1927612.1"/>
    <property type="molecule type" value="Genomic_DNA"/>
</dbReference>
<gene>
    <name evidence="1" type="ORF">J3998_08490</name>
</gene>
<name>A0ABS3Q5L0_9GAMM</name>
<dbReference type="RefSeq" id="WP_208150062.1">
    <property type="nucleotide sequence ID" value="NZ_JAGETV010000014.1"/>
</dbReference>
<dbReference type="Proteomes" id="UP000664835">
    <property type="component" value="Unassembled WGS sequence"/>
</dbReference>
<organism evidence="1 2">
    <name type="scientific">Thiomicrorhabdus marina</name>
    <dbReference type="NCBI Taxonomy" id="2818442"/>
    <lineage>
        <taxon>Bacteria</taxon>
        <taxon>Pseudomonadati</taxon>
        <taxon>Pseudomonadota</taxon>
        <taxon>Gammaproteobacteria</taxon>
        <taxon>Thiotrichales</taxon>
        <taxon>Piscirickettsiaceae</taxon>
        <taxon>Thiomicrorhabdus</taxon>
    </lineage>
</organism>
<keyword evidence="2" id="KW-1185">Reference proteome</keyword>
<reference evidence="1 2" key="1">
    <citation type="submission" date="2021-03" db="EMBL/GenBank/DDBJ databases">
        <title>Thiomicrorhabdus sp.nov.,novel sulfur-oxidizing bacteria isolated from coastal sediment.</title>
        <authorList>
            <person name="Liu X."/>
        </authorList>
    </citation>
    <scope>NUCLEOTIDE SEQUENCE [LARGE SCALE GENOMIC DNA]</scope>
    <source>
        <strain evidence="1 2">6S2-11</strain>
    </source>
</reference>
<evidence type="ECO:0000313" key="2">
    <source>
        <dbReference type="Proteomes" id="UP000664835"/>
    </source>
</evidence>
<proteinExistence type="predicted"/>
<accession>A0ABS3Q5L0</accession>
<sequence length="45" mass="5342">MSYIQILIEINQLFEENERYAELWAKETSLLLYGESVDSRSENSE</sequence>